<reference evidence="11" key="1">
    <citation type="journal article" date="2023" name="Insect Mol. Biol.">
        <title>Genome sequencing provides insights into the evolution of gene families encoding plant cell wall-degrading enzymes in longhorned beetles.</title>
        <authorList>
            <person name="Shin N.R."/>
            <person name="Okamura Y."/>
            <person name="Kirsch R."/>
            <person name="Pauchet Y."/>
        </authorList>
    </citation>
    <scope>NUCLEOTIDE SEQUENCE</scope>
    <source>
        <strain evidence="11">AMC_N1</strain>
    </source>
</reference>
<evidence type="ECO:0000256" key="8">
    <source>
        <dbReference type="ARBA" id="ARBA00023136"/>
    </source>
</evidence>
<evidence type="ECO:0000256" key="2">
    <source>
        <dbReference type="ARBA" id="ARBA00022516"/>
    </source>
</evidence>
<keyword evidence="6 10" id="KW-1133">Transmembrane helix</keyword>
<dbReference type="GO" id="GO:0034626">
    <property type="term" value="P:fatty acid elongation, polyunsaturated fatty acid"/>
    <property type="evidence" value="ECO:0007669"/>
    <property type="project" value="TreeGrafter"/>
</dbReference>
<keyword evidence="4 10" id="KW-0812">Transmembrane</keyword>
<dbReference type="GO" id="GO:0009922">
    <property type="term" value="F:fatty acid elongase activity"/>
    <property type="evidence" value="ECO:0007669"/>
    <property type="project" value="UniProtKB-EC"/>
</dbReference>
<comment type="similarity">
    <text evidence="10">Belongs to the ELO family.</text>
</comment>
<dbReference type="GO" id="GO:0005789">
    <property type="term" value="C:endoplasmic reticulum membrane"/>
    <property type="evidence" value="ECO:0007669"/>
    <property type="project" value="TreeGrafter"/>
</dbReference>
<proteinExistence type="inferred from homology"/>
<keyword evidence="2 10" id="KW-0444">Lipid biosynthesis</keyword>
<dbReference type="GO" id="GO:0019367">
    <property type="term" value="P:fatty acid elongation, saturated fatty acid"/>
    <property type="evidence" value="ECO:0007669"/>
    <property type="project" value="TreeGrafter"/>
</dbReference>
<comment type="subcellular location">
    <subcellularLocation>
        <location evidence="1">Membrane</location>
        <topology evidence="1">Multi-pass membrane protein</topology>
    </subcellularLocation>
</comment>
<evidence type="ECO:0000256" key="3">
    <source>
        <dbReference type="ARBA" id="ARBA00022679"/>
    </source>
</evidence>
<organism evidence="11 12">
    <name type="scientific">Aromia moschata</name>
    <dbReference type="NCBI Taxonomy" id="1265417"/>
    <lineage>
        <taxon>Eukaryota</taxon>
        <taxon>Metazoa</taxon>
        <taxon>Ecdysozoa</taxon>
        <taxon>Arthropoda</taxon>
        <taxon>Hexapoda</taxon>
        <taxon>Insecta</taxon>
        <taxon>Pterygota</taxon>
        <taxon>Neoptera</taxon>
        <taxon>Endopterygota</taxon>
        <taxon>Coleoptera</taxon>
        <taxon>Polyphaga</taxon>
        <taxon>Cucujiformia</taxon>
        <taxon>Chrysomeloidea</taxon>
        <taxon>Cerambycidae</taxon>
        <taxon>Cerambycinae</taxon>
        <taxon>Callichromatini</taxon>
        <taxon>Aromia</taxon>
    </lineage>
</organism>
<gene>
    <name evidence="11" type="ORF">NQ318_013351</name>
</gene>
<dbReference type="EMBL" id="JAPWTK010000318">
    <property type="protein sequence ID" value="KAJ8942638.1"/>
    <property type="molecule type" value="Genomic_DNA"/>
</dbReference>
<comment type="caution">
    <text evidence="11">The sequence shown here is derived from an EMBL/GenBank/DDBJ whole genome shotgun (WGS) entry which is preliminary data.</text>
</comment>
<dbReference type="GO" id="GO:0030148">
    <property type="term" value="P:sphingolipid biosynthetic process"/>
    <property type="evidence" value="ECO:0007669"/>
    <property type="project" value="TreeGrafter"/>
</dbReference>
<comment type="caution">
    <text evidence="10">Lacks conserved residue(s) required for the propagation of feature annotation.</text>
</comment>
<evidence type="ECO:0000256" key="4">
    <source>
        <dbReference type="ARBA" id="ARBA00022692"/>
    </source>
</evidence>
<dbReference type="PANTHER" id="PTHR11157">
    <property type="entry name" value="FATTY ACID ACYL TRANSFERASE-RELATED"/>
    <property type="match status" value="1"/>
</dbReference>
<evidence type="ECO:0000256" key="7">
    <source>
        <dbReference type="ARBA" id="ARBA00023098"/>
    </source>
</evidence>
<evidence type="ECO:0000256" key="6">
    <source>
        <dbReference type="ARBA" id="ARBA00022989"/>
    </source>
</evidence>
<dbReference type="PANTHER" id="PTHR11157:SF113">
    <property type="entry name" value="ELONGATION OF VERY LONG CHAIN FATTY ACIDS PROTEIN"/>
    <property type="match status" value="1"/>
</dbReference>
<evidence type="ECO:0000256" key="1">
    <source>
        <dbReference type="ARBA" id="ARBA00004141"/>
    </source>
</evidence>
<feature type="transmembrane region" description="Helical" evidence="10">
    <location>
        <begin position="126"/>
        <end position="146"/>
    </location>
</feature>
<evidence type="ECO:0000256" key="9">
    <source>
        <dbReference type="ARBA" id="ARBA00023160"/>
    </source>
</evidence>
<keyword evidence="5 10" id="KW-0276">Fatty acid metabolism</keyword>
<keyword evidence="12" id="KW-1185">Reference proteome</keyword>
<dbReference type="EC" id="2.3.1.199" evidence="10"/>
<name>A0AAV8XV76_9CUCU</name>
<dbReference type="AlphaFoldDB" id="A0AAV8XV76"/>
<keyword evidence="7 10" id="KW-0443">Lipid metabolism</keyword>
<dbReference type="GO" id="GO:0042761">
    <property type="term" value="P:very long-chain fatty acid biosynthetic process"/>
    <property type="evidence" value="ECO:0007669"/>
    <property type="project" value="TreeGrafter"/>
</dbReference>
<protein>
    <recommendedName>
        <fullName evidence="10">Elongation of very long chain fatty acids protein</fullName>
        <ecNumber evidence="10">2.3.1.199</ecNumber>
    </recommendedName>
    <alternativeName>
        <fullName evidence="10">Very-long-chain 3-oxoacyl-CoA synthase</fullName>
    </alternativeName>
</protein>
<evidence type="ECO:0000256" key="10">
    <source>
        <dbReference type="RuleBase" id="RU361115"/>
    </source>
</evidence>
<feature type="transmembrane region" description="Helical" evidence="10">
    <location>
        <begin position="152"/>
        <end position="172"/>
    </location>
</feature>
<feature type="transmembrane region" description="Helical" evidence="10">
    <location>
        <begin position="32"/>
        <end position="52"/>
    </location>
</feature>
<evidence type="ECO:0000256" key="5">
    <source>
        <dbReference type="ARBA" id="ARBA00022832"/>
    </source>
</evidence>
<dbReference type="InterPro" id="IPR002076">
    <property type="entry name" value="ELO_fam"/>
</dbReference>
<feature type="transmembrane region" description="Helical" evidence="10">
    <location>
        <begin position="88"/>
        <end position="106"/>
    </location>
</feature>
<keyword evidence="8 10" id="KW-0472">Membrane</keyword>
<dbReference type="GO" id="GO:0034625">
    <property type="term" value="P:fatty acid elongation, monounsaturated fatty acid"/>
    <property type="evidence" value="ECO:0007669"/>
    <property type="project" value="TreeGrafter"/>
</dbReference>
<dbReference type="Pfam" id="PF01151">
    <property type="entry name" value="ELO"/>
    <property type="match status" value="1"/>
</dbReference>
<evidence type="ECO:0000313" key="12">
    <source>
        <dbReference type="Proteomes" id="UP001162162"/>
    </source>
</evidence>
<evidence type="ECO:0000313" key="11">
    <source>
        <dbReference type="EMBL" id="KAJ8942638.1"/>
    </source>
</evidence>
<comment type="catalytic activity">
    <reaction evidence="10">
        <text>a very-long-chain acyl-CoA + malonyl-CoA + H(+) = a very-long-chain 3-oxoacyl-CoA + CO2 + CoA</text>
        <dbReference type="Rhea" id="RHEA:32727"/>
        <dbReference type="ChEBI" id="CHEBI:15378"/>
        <dbReference type="ChEBI" id="CHEBI:16526"/>
        <dbReference type="ChEBI" id="CHEBI:57287"/>
        <dbReference type="ChEBI" id="CHEBI:57384"/>
        <dbReference type="ChEBI" id="CHEBI:90725"/>
        <dbReference type="ChEBI" id="CHEBI:90736"/>
        <dbReference type="EC" id="2.3.1.199"/>
    </reaction>
</comment>
<dbReference type="Proteomes" id="UP001162162">
    <property type="component" value="Unassembled WGS sequence"/>
</dbReference>
<accession>A0AAV8XV76</accession>
<sequence>MATAGWITGEYSFGCQPIDYSDNPKAVKLLSGFYWVYLLKMVELIETVFFILRKKFNQVTGLHVYHHSSTFVLAYISCKFIGGGMSSLPVMLNCFIHILMYTYYYLSSFGPKWQKALAPWKTKLTIAQMVQFTLMIIHSLTALPSSCGVPKQFLLIWIPNVILIYKMFYDFYNKSYTAKNNKKKLS</sequence>
<keyword evidence="3 10" id="KW-0808">Transferase</keyword>
<keyword evidence="9 10" id="KW-0275">Fatty acid biosynthesis</keyword>